<dbReference type="EMBL" id="CP019344">
    <property type="protein sequence ID" value="ARN79353.1"/>
    <property type="molecule type" value="Genomic_DNA"/>
</dbReference>
<dbReference type="PANTHER" id="PTHR33877">
    <property type="entry name" value="SLL1193 PROTEIN"/>
    <property type="match status" value="1"/>
</dbReference>
<evidence type="ECO:0000313" key="3">
    <source>
        <dbReference type="Proteomes" id="UP000193431"/>
    </source>
</evidence>
<gene>
    <name evidence="2" type="ORF">BST97_03355</name>
</gene>
<dbReference type="AlphaFoldDB" id="A0A1W6MP08"/>
<dbReference type="CDD" id="cd00085">
    <property type="entry name" value="HNHc"/>
    <property type="match status" value="1"/>
</dbReference>
<dbReference type="SMART" id="SM00507">
    <property type="entry name" value="HNHc"/>
    <property type="match status" value="1"/>
</dbReference>
<keyword evidence="3" id="KW-1185">Reference proteome</keyword>
<dbReference type="PANTHER" id="PTHR33877:SF2">
    <property type="entry name" value="OS07G0170200 PROTEIN"/>
    <property type="match status" value="1"/>
</dbReference>
<dbReference type="GO" id="GO:0008270">
    <property type="term" value="F:zinc ion binding"/>
    <property type="evidence" value="ECO:0007669"/>
    <property type="project" value="InterPro"/>
</dbReference>
<name>A0A1W6MP08_9FLAO</name>
<dbReference type="InterPro" id="IPR003615">
    <property type="entry name" value="HNH_nuc"/>
</dbReference>
<dbReference type="InterPro" id="IPR052892">
    <property type="entry name" value="NA-targeting_endonuclease"/>
</dbReference>
<proteinExistence type="predicted"/>
<dbReference type="Pfam" id="PF01844">
    <property type="entry name" value="HNH"/>
    <property type="match status" value="1"/>
</dbReference>
<accession>A0A1W6MP08</accession>
<dbReference type="GO" id="GO:0003676">
    <property type="term" value="F:nucleic acid binding"/>
    <property type="evidence" value="ECO:0007669"/>
    <property type="project" value="InterPro"/>
</dbReference>
<evidence type="ECO:0000259" key="1">
    <source>
        <dbReference type="SMART" id="SM00507"/>
    </source>
</evidence>
<dbReference type="Proteomes" id="UP000193431">
    <property type="component" value="Chromosome"/>
</dbReference>
<dbReference type="Gene3D" id="1.10.30.50">
    <property type="match status" value="1"/>
</dbReference>
<reference evidence="2 3" key="1">
    <citation type="submission" date="2016-11" db="EMBL/GenBank/DDBJ databases">
        <title>Trade-off between light-utilization and light-protection in marine flavobacteria.</title>
        <authorList>
            <person name="Kumagai Y."/>
        </authorList>
    </citation>
    <scope>NUCLEOTIDE SEQUENCE [LARGE SCALE GENOMIC DNA]</scope>
    <source>
        <strain evidence="2 3">JCM 13191</strain>
    </source>
</reference>
<sequence length="70" mass="7913">MDQSNRNRTIPSHVKETVFTRDKGCCVSCGSNQDIEFDHIIPFSKGGSNSIKNIQLLCLKCNRRKSNKIT</sequence>
<dbReference type="GO" id="GO:0004519">
    <property type="term" value="F:endonuclease activity"/>
    <property type="evidence" value="ECO:0007669"/>
    <property type="project" value="InterPro"/>
</dbReference>
<feature type="domain" description="HNH nuclease" evidence="1">
    <location>
        <begin position="13"/>
        <end position="63"/>
    </location>
</feature>
<protein>
    <recommendedName>
        <fullName evidence="1">HNH nuclease domain-containing protein</fullName>
    </recommendedName>
</protein>
<evidence type="ECO:0000313" key="2">
    <source>
        <dbReference type="EMBL" id="ARN79353.1"/>
    </source>
</evidence>
<organism evidence="2 3">
    <name type="scientific">Nonlabens spongiae</name>
    <dbReference type="NCBI Taxonomy" id="331648"/>
    <lineage>
        <taxon>Bacteria</taxon>
        <taxon>Pseudomonadati</taxon>
        <taxon>Bacteroidota</taxon>
        <taxon>Flavobacteriia</taxon>
        <taxon>Flavobacteriales</taxon>
        <taxon>Flavobacteriaceae</taxon>
        <taxon>Nonlabens</taxon>
    </lineage>
</organism>
<dbReference type="InterPro" id="IPR002711">
    <property type="entry name" value="HNH"/>
</dbReference>
<dbReference type="STRING" id="331648.BST97_03355"/>